<comment type="caution">
    <text evidence="1">The sequence shown here is derived from an EMBL/GenBank/DDBJ whole genome shotgun (WGS) entry which is preliminary data.</text>
</comment>
<dbReference type="EMBL" id="JBHLTG010000015">
    <property type="protein sequence ID" value="MFC0682544.1"/>
    <property type="molecule type" value="Genomic_DNA"/>
</dbReference>
<sequence length="91" mass="9580">MSFFLLPASIELARHEHAAALPASLSAAYLSALSKLPMLAGLASRPDWPADVCASALAAVAAATGNHLLAQLIMEVEGSEIPEVLEWLEDR</sequence>
<dbReference type="RefSeq" id="WP_386676658.1">
    <property type="nucleotide sequence ID" value="NZ_JBHLTG010000015.1"/>
</dbReference>
<gene>
    <name evidence="1" type="ORF">ACFFGH_32335</name>
</gene>
<organism evidence="1 2">
    <name type="scientific">Lysobacter korlensis</name>
    <dbReference type="NCBI Taxonomy" id="553636"/>
    <lineage>
        <taxon>Bacteria</taxon>
        <taxon>Pseudomonadati</taxon>
        <taxon>Pseudomonadota</taxon>
        <taxon>Gammaproteobacteria</taxon>
        <taxon>Lysobacterales</taxon>
        <taxon>Lysobacteraceae</taxon>
        <taxon>Lysobacter</taxon>
    </lineage>
</organism>
<evidence type="ECO:0000313" key="2">
    <source>
        <dbReference type="Proteomes" id="UP001589896"/>
    </source>
</evidence>
<proteinExistence type="predicted"/>
<dbReference type="Proteomes" id="UP001589896">
    <property type="component" value="Unassembled WGS sequence"/>
</dbReference>
<reference evidence="1 2" key="1">
    <citation type="submission" date="2024-09" db="EMBL/GenBank/DDBJ databases">
        <authorList>
            <person name="Sun Q."/>
            <person name="Mori K."/>
        </authorList>
    </citation>
    <scope>NUCLEOTIDE SEQUENCE [LARGE SCALE GENOMIC DNA]</scope>
    <source>
        <strain evidence="1 2">KCTC 23076</strain>
    </source>
</reference>
<accession>A0ABV6RZY4</accession>
<name>A0ABV6RZY4_9GAMM</name>
<evidence type="ECO:0000313" key="1">
    <source>
        <dbReference type="EMBL" id="MFC0682544.1"/>
    </source>
</evidence>
<protein>
    <submittedName>
        <fullName evidence="1">Uncharacterized protein</fullName>
    </submittedName>
</protein>
<keyword evidence="2" id="KW-1185">Reference proteome</keyword>